<evidence type="ECO:0000256" key="1">
    <source>
        <dbReference type="ARBA" id="ARBA00004496"/>
    </source>
</evidence>
<dbReference type="OrthoDB" id="546241at2759"/>
<proteinExistence type="predicted"/>
<evidence type="ECO:0000313" key="6">
    <source>
        <dbReference type="EMBL" id="KXZ49003.1"/>
    </source>
</evidence>
<evidence type="ECO:0000256" key="5">
    <source>
        <dbReference type="SAM" id="MobiDB-lite"/>
    </source>
</evidence>
<dbReference type="GO" id="GO:0007018">
    <property type="term" value="P:microtubule-based movement"/>
    <property type="evidence" value="ECO:0007669"/>
    <property type="project" value="TreeGrafter"/>
</dbReference>
<dbReference type="Gene3D" id="1.25.40.10">
    <property type="entry name" value="Tetratricopeptide repeat domain"/>
    <property type="match status" value="1"/>
</dbReference>
<dbReference type="EMBL" id="LSYV01000025">
    <property type="protein sequence ID" value="KXZ49003.1"/>
    <property type="molecule type" value="Genomic_DNA"/>
</dbReference>
<dbReference type="GO" id="GO:0019894">
    <property type="term" value="F:kinesin binding"/>
    <property type="evidence" value="ECO:0007669"/>
    <property type="project" value="TreeGrafter"/>
</dbReference>
<evidence type="ECO:0000313" key="7">
    <source>
        <dbReference type="Proteomes" id="UP000075714"/>
    </source>
</evidence>
<comment type="caution">
    <text evidence="6">The sequence shown here is derived from an EMBL/GenBank/DDBJ whole genome shotgun (WGS) entry which is preliminary data.</text>
</comment>
<keyword evidence="2" id="KW-0963">Cytoplasm</keyword>
<evidence type="ECO:0000256" key="2">
    <source>
        <dbReference type="ARBA" id="ARBA00022490"/>
    </source>
</evidence>
<sequence length="454" mass="48019">MQSGVAPSANGAPAKAQERTRLERAVELGAWLASGPAQQRPKGHISRLALSLAWLNGFAAAHRLGERRLTTGQVVQEVVKPLTAKDRCRFAEWDPRTPGAVADGRRFFFASHCWSGVFVETLAMLGHHFQPAQQRQWRRDAATGRPLPPLAPDQVYIWLDVFAINHVESCQQAADMGALAGVIADCEEVLMVLDHTGSPLTRIWCLWEAWTASSAAAAAGNKGGGRAEQRRGSGGDVGEGGDAQLPTAVALPQAGGAGKLRLLSYDIPFEHLEQVFIHLDVGAAQATVAADRERILAAITADCGLGPMGHTLKAALVDGAVGQVPREFLTLAADGGGGAGGGAAAEAGAADAAEFTAAIWMQIDTAGRLAHLYGRLEMAEALFRCALAGCERSLGPDHHHGLTTRANLAVLLEALGRYDEAEPLFRRALSDNERLLGPAHPHCAVGQGRTTQRV</sequence>
<protein>
    <submittedName>
        <fullName evidence="6">Uncharacterized protein</fullName>
    </submittedName>
</protein>
<dbReference type="PANTHER" id="PTHR45783">
    <property type="entry name" value="KINESIN LIGHT CHAIN"/>
    <property type="match status" value="1"/>
</dbReference>
<dbReference type="GO" id="GO:0005737">
    <property type="term" value="C:cytoplasm"/>
    <property type="evidence" value="ECO:0007669"/>
    <property type="project" value="UniProtKB-SubCell"/>
</dbReference>
<dbReference type="Pfam" id="PF13424">
    <property type="entry name" value="TPR_12"/>
    <property type="match status" value="1"/>
</dbReference>
<reference evidence="7" key="1">
    <citation type="journal article" date="2016" name="Nat. Commun.">
        <title>The Gonium pectorale genome demonstrates co-option of cell cycle regulation during the evolution of multicellularity.</title>
        <authorList>
            <person name="Hanschen E.R."/>
            <person name="Marriage T.N."/>
            <person name="Ferris P.J."/>
            <person name="Hamaji T."/>
            <person name="Toyoda A."/>
            <person name="Fujiyama A."/>
            <person name="Neme R."/>
            <person name="Noguchi H."/>
            <person name="Minakuchi Y."/>
            <person name="Suzuki M."/>
            <person name="Kawai-Toyooka H."/>
            <person name="Smith D.R."/>
            <person name="Sparks H."/>
            <person name="Anderson J."/>
            <person name="Bakaric R."/>
            <person name="Luria V."/>
            <person name="Karger A."/>
            <person name="Kirschner M.W."/>
            <person name="Durand P.M."/>
            <person name="Michod R.E."/>
            <person name="Nozaki H."/>
            <person name="Olson B.J."/>
        </authorList>
    </citation>
    <scope>NUCLEOTIDE SEQUENCE [LARGE SCALE GENOMIC DNA]</scope>
    <source>
        <strain evidence="7">NIES-2863</strain>
    </source>
</reference>
<evidence type="ECO:0000256" key="4">
    <source>
        <dbReference type="ARBA" id="ARBA00022803"/>
    </source>
</evidence>
<evidence type="ECO:0000256" key="3">
    <source>
        <dbReference type="ARBA" id="ARBA00022737"/>
    </source>
</evidence>
<name>A0A150GGT7_GONPE</name>
<dbReference type="AlphaFoldDB" id="A0A150GGT7"/>
<organism evidence="6 7">
    <name type="scientific">Gonium pectorale</name>
    <name type="common">Green alga</name>
    <dbReference type="NCBI Taxonomy" id="33097"/>
    <lineage>
        <taxon>Eukaryota</taxon>
        <taxon>Viridiplantae</taxon>
        <taxon>Chlorophyta</taxon>
        <taxon>core chlorophytes</taxon>
        <taxon>Chlorophyceae</taxon>
        <taxon>CS clade</taxon>
        <taxon>Chlamydomonadales</taxon>
        <taxon>Volvocaceae</taxon>
        <taxon>Gonium</taxon>
    </lineage>
</organism>
<dbReference type="SUPFAM" id="SSF48452">
    <property type="entry name" value="TPR-like"/>
    <property type="match status" value="1"/>
</dbReference>
<feature type="region of interest" description="Disordered" evidence="5">
    <location>
        <begin position="218"/>
        <end position="241"/>
    </location>
</feature>
<dbReference type="Proteomes" id="UP000075714">
    <property type="component" value="Unassembled WGS sequence"/>
</dbReference>
<gene>
    <name evidence="6" type="ORF">GPECTOR_24g293</name>
</gene>
<dbReference type="GO" id="GO:0005871">
    <property type="term" value="C:kinesin complex"/>
    <property type="evidence" value="ECO:0007669"/>
    <property type="project" value="InterPro"/>
</dbReference>
<dbReference type="STRING" id="33097.A0A150GGT7"/>
<dbReference type="InterPro" id="IPR011990">
    <property type="entry name" value="TPR-like_helical_dom_sf"/>
</dbReference>
<dbReference type="PANTHER" id="PTHR45783:SF3">
    <property type="entry name" value="KINESIN LIGHT CHAIN"/>
    <property type="match status" value="1"/>
</dbReference>
<keyword evidence="4" id="KW-0802">TPR repeat</keyword>
<keyword evidence="3" id="KW-0677">Repeat</keyword>
<keyword evidence="7" id="KW-1185">Reference proteome</keyword>
<accession>A0A150GGT7</accession>
<comment type="subcellular location">
    <subcellularLocation>
        <location evidence="1">Cytoplasm</location>
    </subcellularLocation>
</comment>
<dbReference type="InterPro" id="IPR002151">
    <property type="entry name" value="Kinesin_light"/>
</dbReference>